<protein>
    <submittedName>
        <fullName evidence="1">Uncharacterized protein</fullName>
    </submittedName>
</protein>
<sequence length="153" mass="15451">MAKIFASPVEPMAAGIAGPLALGDASLRGGKIHSVVKMLDLAAQPVIAVGDTIDWGGLPKGAVPLASAFNPSVTMGAATLDLGRLIGATLSPAVYRSPSTYQTPDVPAWGMKATAFGQFQPASCRLVSTVAAAALPATGILTHVIFYTLPHGG</sequence>
<proteinExistence type="predicted"/>
<dbReference type="Proteomes" id="UP000032305">
    <property type="component" value="Unassembled WGS sequence"/>
</dbReference>
<accession>A0A0A1W732</accession>
<name>A0A0A1W732_9SPHN</name>
<dbReference type="AlphaFoldDB" id="A0A0A1W732"/>
<dbReference type="EMBL" id="BBPI01000035">
    <property type="protein sequence ID" value="GAM00714.1"/>
    <property type="molecule type" value="Genomic_DNA"/>
</dbReference>
<evidence type="ECO:0000313" key="2">
    <source>
        <dbReference type="Proteomes" id="UP000032305"/>
    </source>
</evidence>
<reference evidence="1 2" key="1">
    <citation type="submission" date="2014-11" db="EMBL/GenBank/DDBJ databases">
        <title>Whole genome shotgun sequence of Sphingomonas parapaucimobilis NBRC 15100.</title>
        <authorList>
            <person name="Katano-Makiyama Y."/>
            <person name="Hosoyama A."/>
            <person name="Hashimoto M."/>
            <person name="Hosoyama Y."/>
            <person name="Noguchi M."/>
            <person name="Numata M."/>
            <person name="Tsuchikane K."/>
            <person name="Hirakata S."/>
            <person name="Uohara A."/>
            <person name="Shimodaira J."/>
            <person name="Ohji S."/>
            <person name="Ichikawa N."/>
            <person name="Kimura A."/>
            <person name="Yamazoe A."/>
            <person name="Fujita N."/>
        </authorList>
    </citation>
    <scope>NUCLEOTIDE SEQUENCE [LARGE SCALE GENOMIC DNA]</scope>
    <source>
        <strain evidence="1 2">NBRC 15100</strain>
    </source>
</reference>
<dbReference type="RefSeq" id="WP_042486089.1">
    <property type="nucleotide sequence ID" value="NZ_BBPI01000035.1"/>
</dbReference>
<evidence type="ECO:0000313" key="1">
    <source>
        <dbReference type="EMBL" id="GAM00714.1"/>
    </source>
</evidence>
<gene>
    <name evidence="1" type="ORF">SP5_035_01140</name>
</gene>
<comment type="caution">
    <text evidence="1">The sequence shown here is derived from an EMBL/GenBank/DDBJ whole genome shotgun (WGS) entry which is preliminary data.</text>
</comment>
<organism evidence="1 2">
    <name type="scientific">Sphingomonas parapaucimobilis NBRC 15100</name>
    <dbReference type="NCBI Taxonomy" id="1219049"/>
    <lineage>
        <taxon>Bacteria</taxon>
        <taxon>Pseudomonadati</taxon>
        <taxon>Pseudomonadota</taxon>
        <taxon>Alphaproteobacteria</taxon>
        <taxon>Sphingomonadales</taxon>
        <taxon>Sphingomonadaceae</taxon>
        <taxon>Sphingomonas</taxon>
    </lineage>
</organism>
<keyword evidence="2" id="KW-1185">Reference proteome</keyword>